<dbReference type="FunFam" id="2.40.420.20:FF:000001">
    <property type="entry name" value="Efflux RND transporter periplasmic adaptor subunit"/>
    <property type="match status" value="1"/>
</dbReference>
<feature type="domain" description="Multidrug resistance protein MdtA-like C-terminal permuted SH3" evidence="6">
    <location>
        <begin position="309"/>
        <end position="367"/>
    </location>
</feature>
<name>A0A7Y0LBT0_9GAMM</name>
<organism evidence="7 8">
    <name type="scientific">Thalassotalea algicola</name>
    <dbReference type="NCBI Taxonomy" id="2716224"/>
    <lineage>
        <taxon>Bacteria</taxon>
        <taxon>Pseudomonadati</taxon>
        <taxon>Pseudomonadota</taxon>
        <taxon>Gammaproteobacteria</taxon>
        <taxon>Alteromonadales</taxon>
        <taxon>Colwelliaceae</taxon>
        <taxon>Thalassotalea</taxon>
    </lineage>
</organism>
<evidence type="ECO:0000313" key="7">
    <source>
        <dbReference type="EMBL" id="NMP31227.1"/>
    </source>
</evidence>
<dbReference type="InterPro" id="IPR058625">
    <property type="entry name" value="MdtA-like_BSH"/>
</dbReference>
<reference evidence="7 8" key="1">
    <citation type="submission" date="2020-04" db="EMBL/GenBank/DDBJ databases">
        <title>Thalassotalea sp. M1531, isolated from the surface of marine red alga.</title>
        <authorList>
            <person name="Pang L."/>
            <person name="Lu D.-C."/>
        </authorList>
    </citation>
    <scope>NUCLEOTIDE SEQUENCE [LARGE SCALE GENOMIC DNA]</scope>
    <source>
        <strain evidence="7 8">M1531</strain>
    </source>
</reference>
<dbReference type="InterPro" id="IPR058626">
    <property type="entry name" value="MdtA-like_b-barrel"/>
</dbReference>
<feature type="domain" description="Multidrug resistance protein MdtA-like beta-barrel" evidence="5">
    <location>
        <begin position="214"/>
        <end position="300"/>
    </location>
</feature>
<protein>
    <submittedName>
        <fullName evidence="7">Efflux RND transporter periplasmic adaptor subunit</fullName>
    </submittedName>
</protein>
<dbReference type="GO" id="GO:0005886">
    <property type="term" value="C:plasma membrane"/>
    <property type="evidence" value="ECO:0007669"/>
    <property type="project" value="UniProtKB-SubCell"/>
</dbReference>
<comment type="caution">
    <text evidence="7">The sequence shown here is derived from an EMBL/GenBank/DDBJ whole genome shotgun (WGS) entry which is preliminary data.</text>
</comment>
<evidence type="ECO:0000256" key="2">
    <source>
        <dbReference type="ARBA" id="ARBA00009477"/>
    </source>
</evidence>
<proteinExistence type="inferred from homology"/>
<dbReference type="Proteomes" id="UP000568664">
    <property type="component" value="Unassembled WGS sequence"/>
</dbReference>
<dbReference type="Gene3D" id="2.40.420.20">
    <property type="match status" value="1"/>
</dbReference>
<dbReference type="InterPro" id="IPR058624">
    <property type="entry name" value="MdtA-like_HH"/>
</dbReference>
<dbReference type="GO" id="GO:0015562">
    <property type="term" value="F:efflux transmembrane transporter activity"/>
    <property type="evidence" value="ECO:0007669"/>
    <property type="project" value="InterPro"/>
</dbReference>
<dbReference type="EMBL" id="JABBXH010000002">
    <property type="protein sequence ID" value="NMP31227.1"/>
    <property type="molecule type" value="Genomic_DNA"/>
</dbReference>
<dbReference type="InterPro" id="IPR006143">
    <property type="entry name" value="RND_pump_MFP"/>
</dbReference>
<dbReference type="InterPro" id="IPR058627">
    <property type="entry name" value="MdtA-like_C"/>
</dbReference>
<feature type="domain" description="Multidrug resistance protein MdtA-like barrel-sandwich hybrid" evidence="4">
    <location>
        <begin position="70"/>
        <end position="199"/>
    </location>
</feature>
<dbReference type="GO" id="GO:0046677">
    <property type="term" value="P:response to antibiotic"/>
    <property type="evidence" value="ECO:0007669"/>
    <property type="project" value="TreeGrafter"/>
</dbReference>
<gene>
    <name evidence="7" type="ORF">HII17_06610</name>
</gene>
<comment type="subcellular location">
    <subcellularLocation>
        <location evidence="1">Cell inner membrane</location>
        <topology evidence="1">Lipid-anchor</topology>
    </subcellularLocation>
</comment>
<dbReference type="AlphaFoldDB" id="A0A7Y0LBT0"/>
<keyword evidence="8" id="KW-1185">Reference proteome</keyword>
<comment type="similarity">
    <text evidence="2">Belongs to the membrane fusion protein (MFP) (TC 8.A.1) family.</text>
</comment>
<dbReference type="Gene3D" id="2.40.30.170">
    <property type="match status" value="1"/>
</dbReference>
<dbReference type="Pfam" id="PF25876">
    <property type="entry name" value="HH_MFP_RND"/>
    <property type="match status" value="1"/>
</dbReference>
<sequence length="393" mass="43158">MKPYFTLSLPQRGKAAVLFFISFLVLTGCSQENAMQTSAPVPAVSVYSVQAKPIGFARDFVARTESSKEAGIKARVEGELIARHFEEGRVVEKGQLLFEIDPASYKASLNQAQAELESKRSVAERAKRNLKRGQEVSKKGFISQSDLDKLIAEDLQAKAAVAAAESALEKAELNLSYTKISAPFKGRIGKVAFNVGNIVGPSVEELAHIQVTDPMYVNFQVEESEFISYLQERNGSDEPRNVPFDITLKLPNNKFYDKPGQLVFADTQVESGTGTIELRAQFDNPKGIVLPGLFVTLFIESKEKQSLALVPQSAVQSGQQGKSVLIVDNENKVIQRFVTLGRRIDAMWVVEAGLEENERIVIEGLQKVRSGVEVKPVEKVVDPVTGTVSDLVK</sequence>
<evidence type="ECO:0000259" key="4">
    <source>
        <dbReference type="Pfam" id="PF25917"/>
    </source>
</evidence>
<dbReference type="NCBIfam" id="TIGR01730">
    <property type="entry name" value="RND_mfp"/>
    <property type="match status" value="1"/>
</dbReference>
<accession>A0A7Y0LBT0</accession>
<dbReference type="SUPFAM" id="SSF111369">
    <property type="entry name" value="HlyD-like secretion proteins"/>
    <property type="match status" value="1"/>
</dbReference>
<dbReference type="PROSITE" id="PS51257">
    <property type="entry name" value="PROKAR_LIPOPROTEIN"/>
    <property type="match status" value="1"/>
</dbReference>
<evidence type="ECO:0000259" key="5">
    <source>
        <dbReference type="Pfam" id="PF25944"/>
    </source>
</evidence>
<dbReference type="Gene3D" id="1.10.287.470">
    <property type="entry name" value="Helix hairpin bin"/>
    <property type="match status" value="1"/>
</dbReference>
<dbReference type="Pfam" id="PF25967">
    <property type="entry name" value="RND-MFP_C"/>
    <property type="match status" value="1"/>
</dbReference>
<feature type="domain" description="Multidrug resistance protein MdtA-like alpha-helical hairpin" evidence="3">
    <location>
        <begin position="109"/>
        <end position="178"/>
    </location>
</feature>
<dbReference type="Pfam" id="PF25944">
    <property type="entry name" value="Beta-barrel_RND"/>
    <property type="match status" value="1"/>
</dbReference>
<evidence type="ECO:0000259" key="3">
    <source>
        <dbReference type="Pfam" id="PF25876"/>
    </source>
</evidence>
<evidence type="ECO:0000256" key="1">
    <source>
        <dbReference type="ARBA" id="ARBA00004519"/>
    </source>
</evidence>
<evidence type="ECO:0000259" key="6">
    <source>
        <dbReference type="Pfam" id="PF25967"/>
    </source>
</evidence>
<dbReference type="RefSeq" id="WP_169074557.1">
    <property type="nucleotide sequence ID" value="NZ_JABBXH010000002.1"/>
</dbReference>
<evidence type="ECO:0000313" key="8">
    <source>
        <dbReference type="Proteomes" id="UP000568664"/>
    </source>
</evidence>
<dbReference type="Pfam" id="PF25917">
    <property type="entry name" value="BSH_RND"/>
    <property type="match status" value="1"/>
</dbReference>
<dbReference type="PANTHER" id="PTHR30158">
    <property type="entry name" value="ACRA/E-RELATED COMPONENT OF DRUG EFFLUX TRANSPORTER"/>
    <property type="match status" value="1"/>
</dbReference>
<dbReference type="Gene3D" id="2.40.50.100">
    <property type="match status" value="1"/>
</dbReference>